<dbReference type="Pfam" id="PF00702">
    <property type="entry name" value="Hydrolase"/>
    <property type="match status" value="1"/>
</dbReference>
<dbReference type="EC" id="3.1.3.3" evidence="2"/>
<keyword evidence="3" id="KW-0028">Amino-acid biosynthesis</keyword>
<feature type="binding site" evidence="11">
    <location>
        <position position="15"/>
    </location>
    <ligand>
        <name>substrate</name>
    </ligand>
</feature>
<dbReference type="PANTHER" id="PTHR43344">
    <property type="entry name" value="PHOSPHOSERINE PHOSPHATASE"/>
    <property type="match status" value="1"/>
</dbReference>
<evidence type="ECO:0000256" key="7">
    <source>
        <dbReference type="ARBA" id="ARBA00023299"/>
    </source>
</evidence>
<dbReference type="Gene3D" id="3.90.1470.10">
    <property type="entry name" value="thrh gene product, domain 2"/>
    <property type="match status" value="1"/>
</dbReference>
<evidence type="ECO:0000256" key="6">
    <source>
        <dbReference type="ARBA" id="ARBA00022842"/>
    </source>
</evidence>
<dbReference type="GO" id="GO:0000287">
    <property type="term" value="F:magnesium ion binding"/>
    <property type="evidence" value="ECO:0007669"/>
    <property type="project" value="TreeGrafter"/>
</dbReference>
<dbReference type="InterPro" id="IPR036412">
    <property type="entry name" value="HAD-like_sf"/>
</dbReference>
<comment type="catalytic activity">
    <reaction evidence="8">
        <text>O-phospho-L-serine + H2O = L-serine + phosphate</text>
        <dbReference type="Rhea" id="RHEA:21208"/>
        <dbReference type="ChEBI" id="CHEBI:15377"/>
        <dbReference type="ChEBI" id="CHEBI:33384"/>
        <dbReference type="ChEBI" id="CHEBI:43474"/>
        <dbReference type="ChEBI" id="CHEBI:57524"/>
        <dbReference type="EC" id="3.1.3.3"/>
    </reaction>
</comment>
<feature type="binding site" evidence="11">
    <location>
        <position position="133"/>
    </location>
    <ligand>
        <name>substrate</name>
    </ligand>
</feature>
<dbReference type="AlphaFoldDB" id="A0A120MZR9"/>
<dbReference type="RefSeq" id="WP_096408620.1">
    <property type="nucleotide sequence ID" value="NZ_AP017372.2"/>
</dbReference>
<dbReference type="InterPro" id="IPR023214">
    <property type="entry name" value="HAD_sf"/>
</dbReference>
<evidence type="ECO:0000256" key="1">
    <source>
        <dbReference type="ARBA" id="ARBA00005135"/>
    </source>
</evidence>
<dbReference type="EMBL" id="AP017372">
    <property type="protein sequence ID" value="BAU57521.1"/>
    <property type="molecule type" value="Genomic_DNA"/>
</dbReference>
<keyword evidence="14" id="KW-1185">Reference proteome</keyword>
<dbReference type="GO" id="GO:0016301">
    <property type="term" value="F:kinase activity"/>
    <property type="evidence" value="ECO:0007669"/>
    <property type="project" value="UniProtKB-KW"/>
</dbReference>
<evidence type="ECO:0000313" key="14">
    <source>
        <dbReference type="Proteomes" id="UP000218890"/>
    </source>
</evidence>
<feature type="active site" description="Proton donor" evidence="10">
    <location>
        <position position="9"/>
    </location>
</feature>
<dbReference type="NCBIfam" id="NF010109">
    <property type="entry name" value="PRK13582.1"/>
    <property type="match status" value="1"/>
</dbReference>
<dbReference type="InterPro" id="IPR050582">
    <property type="entry name" value="HAD-like_SerB"/>
</dbReference>
<keyword evidence="13" id="KW-0808">Transferase</keyword>
<keyword evidence="5" id="KW-0378">Hydrolase</keyword>
<dbReference type="KEGG" id="hhk:HH1059_08280"/>
<organism evidence="13 14">
    <name type="scientific">Halorhodospira halochloris</name>
    <name type="common">Ectothiorhodospira halochloris</name>
    <dbReference type="NCBI Taxonomy" id="1052"/>
    <lineage>
        <taxon>Bacteria</taxon>
        <taxon>Pseudomonadati</taxon>
        <taxon>Pseudomonadota</taxon>
        <taxon>Gammaproteobacteria</taxon>
        <taxon>Chromatiales</taxon>
        <taxon>Ectothiorhodospiraceae</taxon>
        <taxon>Halorhodospira</taxon>
    </lineage>
</organism>
<evidence type="ECO:0000256" key="2">
    <source>
        <dbReference type="ARBA" id="ARBA00012640"/>
    </source>
</evidence>
<feature type="binding site" evidence="11">
    <location>
        <begin position="90"/>
        <end position="91"/>
    </location>
    <ligand>
        <name>substrate</name>
    </ligand>
</feature>
<comment type="pathway">
    <text evidence="1">Amino-acid biosynthesis; L-serine biosynthesis; L-serine from 3-phospho-D-glycerate: step 3/3.</text>
</comment>
<gene>
    <name evidence="13" type="primary">thrH</name>
    <name evidence="13" type="ORF">HH1059_08280</name>
</gene>
<feature type="binding site" evidence="12">
    <location>
        <position position="152"/>
    </location>
    <ligand>
        <name>Mg(2+)</name>
        <dbReference type="ChEBI" id="CHEBI:18420"/>
    </ligand>
</feature>
<dbReference type="GO" id="GO:0005737">
    <property type="term" value="C:cytoplasm"/>
    <property type="evidence" value="ECO:0007669"/>
    <property type="project" value="TreeGrafter"/>
</dbReference>
<evidence type="ECO:0000313" key="13">
    <source>
        <dbReference type="EMBL" id="BAU57521.1"/>
    </source>
</evidence>
<evidence type="ECO:0000256" key="9">
    <source>
        <dbReference type="ARBA" id="ARBA00048523"/>
    </source>
</evidence>
<keyword evidence="4" id="KW-0479">Metal-binding</keyword>
<dbReference type="Gene3D" id="3.40.50.1000">
    <property type="entry name" value="HAD superfamily/HAD-like"/>
    <property type="match status" value="1"/>
</dbReference>
<keyword evidence="6" id="KW-0460">Magnesium</keyword>
<evidence type="ECO:0000256" key="8">
    <source>
        <dbReference type="ARBA" id="ARBA00048138"/>
    </source>
</evidence>
<dbReference type="GO" id="GO:0006564">
    <property type="term" value="P:L-serine biosynthetic process"/>
    <property type="evidence" value="ECO:0007669"/>
    <property type="project" value="UniProtKB-KW"/>
</dbReference>
<evidence type="ECO:0000256" key="5">
    <source>
        <dbReference type="ARBA" id="ARBA00022801"/>
    </source>
</evidence>
<keyword evidence="13" id="KW-0418">Kinase</keyword>
<evidence type="ECO:0000256" key="12">
    <source>
        <dbReference type="PIRSR" id="PIRSR611863-3"/>
    </source>
</evidence>
<dbReference type="NCBIfam" id="TIGR02137">
    <property type="entry name" value="HSK-PSP"/>
    <property type="match status" value="1"/>
</dbReference>
<accession>A0A120MZR9</accession>
<evidence type="ECO:0000256" key="10">
    <source>
        <dbReference type="PIRSR" id="PIRSR611863-1"/>
    </source>
</evidence>
<sequence>MNIVCLDLEGVLVPEVWVNLADLTGIDAFRATTRDVADYNELMTLRLADMDNHGLGLADIQSVVARLEPLPGARDFLDGLRADYQVIILSDTFYEFARPLMAQLGWPTLFCHSLDVSEQGRINDFNIRLEDHKCETVRALRQLNFRVAAAGDSYNDTRMLGAADCGIFFCPPPEIAEEFPQFTVTHDYVELRRAIDSAFRAE</sequence>
<reference evidence="13" key="1">
    <citation type="submission" date="2016-02" db="EMBL/GenBank/DDBJ databases">
        <title>Halorhodospira halochloris DSM-1059 complete genome, version 2.</title>
        <authorList>
            <person name="Tsukatani Y."/>
        </authorList>
    </citation>
    <scope>NUCLEOTIDE SEQUENCE</scope>
    <source>
        <strain evidence="13">DSM 1059</strain>
    </source>
</reference>
<name>A0A120MZR9_HALHR</name>
<dbReference type="PANTHER" id="PTHR43344:SF2">
    <property type="entry name" value="PHOSPHOSERINE PHOSPHATASE"/>
    <property type="match status" value="1"/>
</dbReference>
<dbReference type="OrthoDB" id="9801134at2"/>
<evidence type="ECO:0000256" key="11">
    <source>
        <dbReference type="PIRSR" id="PIRSR611863-2"/>
    </source>
</evidence>
<proteinExistence type="predicted"/>
<keyword evidence="7" id="KW-0718">Serine biosynthesis</keyword>
<evidence type="ECO:0000256" key="3">
    <source>
        <dbReference type="ARBA" id="ARBA00022605"/>
    </source>
</evidence>
<feature type="binding site" evidence="11">
    <location>
        <position position="155"/>
    </location>
    <ligand>
        <name>substrate</name>
    </ligand>
</feature>
<comment type="catalytic activity">
    <reaction evidence="9">
        <text>O-phospho-D-serine + H2O = D-serine + phosphate</text>
        <dbReference type="Rhea" id="RHEA:24873"/>
        <dbReference type="ChEBI" id="CHEBI:15377"/>
        <dbReference type="ChEBI" id="CHEBI:35247"/>
        <dbReference type="ChEBI" id="CHEBI:43474"/>
        <dbReference type="ChEBI" id="CHEBI:58680"/>
        <dbReference type="EC" id="3.1.3.3"/>
    </reaction>
</comment>
<evidence type="ECO:0000256" key="4">
    <source>
        <dbReference type="ARBA" id="ARBA00022723"/>
    </source>
</evidence>
<dbReference type="SUPFAM" id="SSF56784">
    <property type="entry name" value="HAD-like"/>
    <property type="match status" value="1"/>
</dbReference>
<dbReference type="InterPro" id="IPR011863">
    <property type="entry name" value="HSK-PSP"/>
</dbReference>
<comment type="cofactor">
    <cofactor evidence="12">
        <name>Mg(2+)</name>
        <dbReference type="ChEBI" id="CHEBI:18420"/>
    </cofactor>
    <text evidence="12">Binds 1 Mg(2+) ion per subunit.</text>
</comment>
<feature type="active site" description="Nucleophile" evidence="10">
    <location>
        <position position="7"/>
    </location>
</feature>
<feature type="binding site" evidence="12">
    <location>
        <position position="9"/>
    </location>
    <ligand>
        <name>Mg(2+)</name>
        <dbReference type="ChEBI" id="CHEBI:18420"/>
    </ligand>
</feature>
<protein>
    <recommendedName>
        <fullName evidence="2">phosphoserine phosphatase</fullName>
        <ecNumber evidence="2">3.1.3.3</ecNumber>
    </recommendedName>
</protein>
<feature type="binding site" evidence="11">
    <location>
        <position position="46"/>
    </location>
    <ligand>
        <name>substrate</name>
    </ligand>
</feature>
<dbReference type="GO" id="GO:0036424">
    <property type="term" value="F:L-phosphoserine phosphatase activity"/>
    <property type="evidence" value="ECO:0007669"/>
    <property type="project" value="TreeGrafter"/>
</dbReference>
<feature type="binding site" evidence="12">
    <location>
        <position position="7"/>
    </location>
    <ligand>
        <name>Mg(2+)</name>
        <dbReference type="ChEBI" id="CHEBI:18420"/>
    </ligand>
</feature>
<dbReference type="Proteomes" id="UP000218890">
    <property type="component" value="Chromosome"/>
</dbReference>